<dbReference type="Pfam" id="PF00534">
    <property type="entry name" value="Glycos_transf_1"/>
    <property type="match status" value="1"/>
</dbReference>
<dbReference type="PANTHER" id="PTHR45947">
    <property type="entry name" value="SULFOQUINOVOSYL TRANSFERASE SQD2"/>
    <property type="match status" value="1"/>
</dbReference>
<dbReference type="InterPro" id="IPR050194">
    <property type="entry name" value="Glycosyltransferase_grp1"/>
</dbReference>
<organism evidence="2">
    <name type="scientific">marine metagenome</name>
    <dbReference type="NCBI Taxonomy" id="408172"/>
    <lineage>
        <taxon>unclassified sequences</taxon>
        <taxon>metagenomes</taxon>
        <taxon>ecological metagenomes</taxon>
    </lineage>
</organism>
<dbReference type="PANTHER" id="PTHR45947:SF3">
    <property type="entry name" value="SULFOQUINOVOSYL TRANSFERASE SQD2"/>
    <property type="match status" value="1"/>
</dbReference>
<dbReference type="SUPFAM" id="SSF53756">
    <property type="entry name" value="UDP-Glycosyltransferase/glycogen phosphorylase"/>
    <property type="match status" value="1"/>
</dbReference>
<reference evidence="2" key="1">
    <citation type="submission" date="2018-05" db="EMBL/GenBank/DDBJ databases">
        <authorList>
            <person name="Lanie J.A."/>
            <person name="Ng W.-L."/>
            <person name="Kazmierczak K.M."/>
            <person name="Andrzejewski T.M."/>
            <person name="Davidsen T.M."/>
            <person name="Wayne K.J."/>
            <person name="Tettelin H."/>
            <person name="Glass J.I."/>
            <person name="Rusch D."/>
            <person name="Podicherti R."/>
            <person name="Tsui H.-C.T."/>
            <person name="Winkler M.E."/>
        </authorList>
    </citation>
    <scope>NUCLEOTIDE SEQUENCE</scope>
</reference>
<dbReference type="AlphaFoldDB" id="A0A382DBN0"/>
<evidence type="ECO:0000259" key="1">
    <source>
        <dbReference type="Pfam" id="PF00534"/>
    </source>
</evidence>
<sequence length="381" mass="42651">MPEFSGPSLNRGERIALVHDWLTGMRGGERALEGLCELYPDAELFTLLHHPGTVSPLLEKRQPNVSFVQQIPFSKRFYRHYLPIFPIAIEQFDFDQFDVIISTSHCVAKSIIKPGRARHLCYCFTPMRYAWDQFDVYFGVERIGPIANALARPVFRQLARWDASTASRVDRYIAISQHVAGRIERYYNRSAAVVYPPVDTNFFHPASTEPSPAALIVSALVPYKRIDLAIEACRLAKIPLHVVGVGPEMDRLRKLAGPEVRFFGSLNDEAVRQHYRQAEVFLLPGEEEFGIAPLEAQACGCPVIALNRGGAQETVVNEVTGVLVDESTPEAFASALRRVQISNFDKSAIRTHALRFSETHFLSNIRQSISDMLASPGAKAQ</sequence>
<proteinExistence type="predicted"/>
<dbReference type="GO" id="GO:0016757">
    <property type="term" value="F:glycosyltransferase activity"/>
    <property type="evidence" value="ECO:0007669"/>
    <property type="project" value="InterPro"/>
</dbReference>
<name>A0A382DBN0_9ZZZZ</name>
<evidence type="ECO:0000313" key="2">
    <source>
        <dbReference type="EMBL" id="SVB35906.1"/>
    </source>
</evidence>
<protein>
    <recommendedName>
        <fullName evidence="1">Glycosyl transferase family 1 domain-containing protein</fullName>
    </recommendedName>
</protein>
<dbReference type="Gene3D" id="3.40.50.2000">
    <property type="entry name" value="Glycogen Phosphorylase B"/>
    <property type="match status" value="2"/>
</dbReference>
<dbReference type="InterPro" id="IPR001296">
    <property type="entry name" value="Glyco_trans_1"/>
</dbReference>
<accession>A0A382DBN0</accession>
<gene>
    <name evidence="2" type="ORF">METZ01_LOCUS188760</name>
</gene>
<feature type="domain" description="Glycosyl transferase family 1" evidence="1">
    <location>
        <begin position="201"/>
        <end position="339"/>
    </location>
</feature>
<dbReference type="EMBL" id="UINC01038621">
    <property type="protein sequence ID" value="SVB35906.1"/>
    <property type="molecule type" value="Genomic_DNA"/>
</dbReference>